<reference evidence="1 2" key="1">
    <citation type="submission" date="2018-03" db="EMBL/GenBank/DDBJ databases">
        <title>Genome sequence of Paenibacillus elgii strain AC13 an antimicrobial compound producing bacteria.</title>
        <authorList>
            <person name="Kurokawa A.S."/>
            <person name="Araujo J.F."/>
            <person name="Costa R.A."/>
            <person name="Ortega D.B."/>
            <person name="Pires A.S."/>
            <person name="Pappas G.J.Jr."/>
            <person name="Franco O.L."/>
            <person name="Barreto C."/>
            <person name="Magalhaes B.S."/>
            <person name="Kruger R.H."/>
        </authorList>
    </citation>
    <scope>NUCLEOTIDE SEQUENCE [LARGE SCALE GENOMIC DNA]</scope>
    <source>
        <strain evidence="1 2">AC13</strain>
    </source>
</reference>
<name>A0A2T6FZM0_9BACL</name>
<accession>A0A2T6FZM0</accession>
<evidence type="ECO:0000313" key="1">
    <source>
        <dbReference type="EMBL" id="PUA37358.1"/>
    </source>
</evidence>
<protein>
    <submittedName>
        <fullName evidence="1">Uncharacterized protein</fullName>
    </submittedName>
</protein>
<gene>
    <name evidence="1" type="ORF">C8Z91_20250</name>
</gene>
<proteinExistence type="predicted"/>
<dbReference type="AlphaFoldDB" id="A0A2T6FZM0"/>
<evidence type="ECO:0000313" key="2">
    <source>
        <dbReference type="Proteomes" id="UP000244184"/>
    </source>
</evidence>
<sequence length="151" mass="16123">MSLWFKEKAVQKIIVVLFVLALSTGFGTKEALAYYTYNCSDDSYTCQGVVLAPGSYGAQTRSIYVKQGTQIEFSYVSAYYPTSEIVNSTTVSLVHLYDGVVSSDVVVPPSRGGGGYYIAAKTGWYTLDLVCGTGGDAGCEGDGYLKAALEP</sequence>
<dbReference type="Proteomes" id="UP000244184">
    <property type="component" value="Unassembled WGS sequence"/>
</dbReference>
<dbReference type="EMBL" id="PYHP01000052">
    <property type="protein sequence ID" value="PUA37358.1"/>
    <property type="molecule type" value="Genomic_DNA"/>
</dbReference>
<dbReference type="RefSeq" id="WP_108532944.1">
    <property type="nucleotide sequence ID" value="NZ_PYHP01000052.1"/>
</dbReference>
<comment type="caution">
    <text evidence="1">The sequence shown here is derived from an EMBL/GenBank/DDBJ whole genome shotgun (WGS) entry which is preliminary data.</text>
</comment>
<organism evidence="1 2">
    <name type="scientific">Paenibacillus elgii</name>
    <dbReference type="NCBI Taxonomy" id="189691"/>
    <lineage>
        <taxon>Bacteria</taxon>
        <taxon>Bacillati</taxon>
        <taxon>Bacillota</taxon>
        <taxon>Bacilli</taxon>
        <taxon>Bacillales</taxon>
        <taxon>Paenibacillaceae</taxon>
        <taxon>Paenibacillus</taxon>
    </lineage>
</organism>